<sequence>MSVTEIPKHVRFISTIFDYPVSLTSPSRPYKAVWGTMRIGFIQKFKTNGTQWVDEPRVGMPRSITTLEKRLIQDCVINFYLRVKTRKKCCDTRKGDGNPLVHIFGTSNMFMDCFNSYLSRFDGLYLEKYGIISAKELRIENGEFLSQLLQNAVDFDFLPKKVCRVANDYLSIMKAKQKQGMVKNNNSGDLYAIMSTDHK</sequence>
<dbReference type="AlphaFoldDB" id="A0A1D2NM29"/>
<evidence type="ECO:0000313" key="1">
    <source>
        <dbReference type="EMBL" id="ODN06312.1"/>
    </source>
</evidence>
<proteinExistence type="predicted"/>
<dbReference type="Proteomes" id="UP000094527">
    <property type="component" value="Unassembled WGS sequence"/>
</dbReference>
<dbReference type="EMBL" id="LJIJ01000007">
    <property type="protein sequence ID" value="ODN06312.1"/>
    <property type="molecule type" value="Genomic_DNA"/>
</dbReference>
<organism evidence="1 2">
    <name type="scientific">Orchesella cincta</name>
    <name type="common">Springtail</name>
    <name type="synonym">Podura cincta</name>
    <dbReference type="NCBI Taxonomy" id="48709"/>
    <lineage>
        <taxon>Eukaryota</taxon>
        <taxon>Metazoa</taxon>
        <taxon>Ecdysozoa</taxon>
        <taxon>Arthropoda</taxon>
        <taxon>Hexapoda</taxon>
        <taxon>Collembola</taxon>
        <taxon>Entomobryomorpha</taxon>
        <taxon>Entomobryoidea</taxon>
        <taxon>Orchesellidae</taxon>
        <taxon>Orchesellinae</taxon>
        <taxon>Orchesella</taxon>
    </lineage>
</organism>
<protein>
    <submittedName>
        <fullName evidence="1">Uncharacterized protein</fullName>
    </submittedName>
</protein>
<accession>A0A1D2NM29</accession>
<gene>
    <name evidence="1" type="ORF">Ocin01_00369</name>
</gene>
<comment type="caution">
    <text evidence="1">The sequence shown here is derived from an EMBL/GenBank/DDBJ whole genome shotgun (WGS) entry which is preliminary data.</text>
</comment>
<evidence type="ECO:0000313" key="2">
    <source>
        <dbReference type="Proteomes" id="UP000094527"/>
    </source>
</evidence>
<reference evidence="1 2" key="1">
    <citation type="journal article" date="2016" name="Genome Biol. Evol.">
        <title>Gene Family Evolution Reflects Adaptation to Soil Environmental Stressors in the Genome of the Collembolan Orchesella cincta.</title>
        <authorList>
            <person name="Faddeeva-Vakhrusheva A."/>
            <person name="Derks M.F."/>
            <person name="Anvar S.Y."/>
            <person name="Agamennone V."/>
            <person name="Suring W."/>
            <person name="Smit S."/>
            <person name="van Straalen N.M."/>
            <person name="Roelofs D."/>
        </authorList>
    </citation>
    <scope>NUCLEOTIDE SEQUENCE [LARGE SCALE GENOMIC DNA]</scope>
    <source>
        <tissue evidence="1">Mixed pool</tissue>
    </source>
</reference>
<keyword evidence="2" id="KW-1185">Reference proteome</keyword>
<name>A0A1D2NM29_ORCCI</name>